<feature type="compositionally biased region" description="Basic and acidic residues" evidence="1">
    <location>
        <begin position="167"/>
        <end position="182"/>
    </location>
</feature>
<keyword evidence="3" id="KW-1185">Reference proteome</keyword>
<gene>
    <name evidence="2" type="ORF">AFUS01_LOCUS21315</name>
</gene>
<feature type="non-terminal residue" evidence="2">
    <location>
        <position position="238"/>
    </location>
</feature>
<protein>
    <submittedName>
        <fullName evidence="2">Uncharacterized protein</fullName>
    </submittedName>
</protein>
<feature type="non-terminal residue" evidence="2">
    <location>
        <position position="1"/>
    </location>
</feature>
<dbReference type="AlphaFoldDB" id="A0A8J2P5Q3"/>
<feature type="compositionally biased region" description="Low complexity" evidence="1">
    <location>
        <begin position="49"/>
        <end position="58"/>
    </location>
</feature>
<evidence type="ECO:0000313" key="2">
    <source>
        <dbReference type="EMBL" id="CAG7732830.1"/>
    </source>
</evidence>
<dbReference type="EMBL" id="CAJVCH010238296">
    <property type="protein sequence ID" value="CAG7732830.1"/>
    <property type="molecule type" value="Genomic_DNA"/>
</dbReference>
<organism evidence="2 3">
    <name type="scientific">Allacma fusca</name>
    <dbReference type="NCBI Taxonomy" id="39272"/>
    <lineage>
        <taxon>Eukaryota</taxon>
        <taxon>Metazoa</taxon>
        <taxon>Ecdysozoa</taxon>
        <taxon>Arthropoda</taxon>
        <taxon>Hexapoda</taxon>
        <taxon>Collembola</taxon>
        <taxon>Symphypleona</taxon>
        <taxon>Sminthuridae</taxon>
        <taxon>Allacma</taxon>
    </lineage>
</organism>
<feature type="compositionally biased region" description="Polar residues" evidence="1">
    <location>
        <begin position="114"/>
        <end position="129"/>
    </location>
</feature>
<evidence type="ECO:0000313" key="3">
    <source>
        <dbReference type="Proteomes" id="UP000708208"/>
    </source>
</evidence>
<reference evidence="2" key="1">
    <citation type="submission" date="2021-06" db="EMBL/GenBank/DDBJ databases">
        <authorList>
            <person name="Hodson N. C."/>
            <person name="Mongue J. A."/>
            <person name="Jaron S. K."/>
        </authorList>
    </citation>
    <scope>NUCLEOTIDE SEQUENCE</scope>
</reference>
<feature type="compositionally biased region" description="Polar residues" evidence="1">
    <location>
        <begin position="27"/>
        <end position="44"/>
    </location>
</feature>
<evidence type="ECO:0000256" key="1">
    <source>
        <dbReference type="SAM" id="MobiDB-lite"/>
    </source>
</evidence>
<feature type="region of interest" description="Disordered" evidence="1">
    <location>
        <begin position="153"/>
        <end position="203"/>
    </location>
</feature>
<comment type="caution">
    <text evidence="2">The sequence shown here is derived from an EMBL/GenBank/DDBJ whole genome shotgun (WGS) entry which is preliminary data.</text>
</comment>
<name>A0A8J2P5Q3_9HEXA</name>
<feature type="region of interest" description="Disordered" evidence="1">
    <location>
        <begin position="1"/>
        <end position="129"/>
    </location>
</feature>
<proteinExistence type="predicted"/>
<feature type="compositionally biased region" description="Basic and acidic residues" evidence="1">
    <location>
        <begin position="61"/>
        <end position="71"/>
    </location>
</feature>
<feature type="compositionally biased region" description="Low complexity" evidence="1">
    <location>
        <begin position="194"/>
        <end position="203"/>
    </location>
</feature>
<dbReference type="Proteomes" id="UP000708208">
    <property type="component" value="Unassembled WGS sequence"/>
</dbReference>
<feature type="compositionally biased region" description="Polar residues" evidence="1">
    <location>
        <begin position="80"/>
        <end position="89"/>
    </location>
</feature>
<feature type="compositionally biased region" description="Low complexity" evidence="1">
    <location>
        <begin position="1"/>
        <end position="17"/>
    </location>
</feature>
<feature type="compositionally biased region" description="Polar residues" evidence="1">
    <location>
        <begin position="184"/>
        <end position="193"/>
    </location>
</feature>
<sequence length="238" mass="26084">SSKTTNLNDTNNSPNSNYIRRPILTTVVDSPTRNKSDNVFTSNDPHPLTTTTSSVTTTPAEPDRKKAEMRGSEPPPKSKLSVSFSNSVQEFDDEDRLSFRNDLKPTTPAVTPDRNGSTNQTTSVATSSPTVKRIIATQVEVHVEDYCANNRNHRKNSIDLTPGPDTGGDKPRLLEPILDGKDSPSLSASDFSNTPKETPTTTPTILRPYALVLSESRVSLLKKDISEVEQQEMEALTE</sequence>
<accession>A0A8J2P5Q3</accession>